<evidence type="ECO:0000256" key="7">
    <source>
        <dbReference type="RuleBase" id="RU003330"/>
    </source>
</evidence>
<dbReference type="KEGG" id="ttr:Tter_0736"/>
<dbReference type="Proteomes" id="UP000000323">
    <property type="component" value="Chromosome 1"/>
</dbReference>
<feature type="binding site" evidence="6">
    <location>
        <position position="98"/>
    </location>
    <ligand>
        <name>AMP</name>
        <dbReference type="ChEBI" id="CHEBI:456215"/>
    </ligand>
</feature>
<feature type="binding site" evidence="6">
    <location>
        <position position="166"/>
    </location>
    <ligand>
        <name>AMP</name>
        <dbReference type="ChEBI" id="CHEBI:456215"/>
    </ligand>
</feature>
<keyword evidence="4 6" id="KW-0418">Kinase</keyword>
<evidence type="ECO:0000256" key="1">
    <source>
        <dbReference type="ARBA" id="ARBA00022679"/>
    </source>
</evidence>
<dbReference type="InterPro" id="IPR006259">
    <property type="entry name" value="Adenyl_kin_sub"/>
</dbReference>
<dbReference type="SUPFAM" id="SSF52540">
    <property type="entry name" value="P-loop containing nucleoside triphosphate hydrolases"/>
    <property type="match status" value="1"/>
</dbReference>
<feature type="binding site" evidence="6">
    <location>
        <position position="156"/>
    </location>
    <ligand>
        <name>Zn(2+)</name>
        <dbReference type="ChEBI" id="CHEBI:29105"/>
        <note>structural</note>
    </ligand>
</feature>
<dbReference type="eggNOG" id="COG0563">
    <property type="taxonomic scope" value="Bacteria"/>
</dbReference>
<dbReference type="HOGENOM" id="CLU_032354_1_2_0"/>
<dbReference type="GO" id="GO:0008270">
    <property type="term" value="F:zinc ion binding"/>
    <property type="evidence" value="ECO:0007669"/>
    <property type="project" value="UniProtKB-UniRule"/>
</dbReference>
<feature type="binding site" evidence="6">
    <location>
        <position position="136"/>
    </location>
    <ligand>
        <name>Zn(2+)</name>
        <dbReference type="ChEBI" id="CHEBI:29105"/>
        <note>structural</note>
    </ligand>
</feature>
<dbReference type="InterPro" id="IPR007862">
    <property type="entry name" value="Adenylate_kinase_lid-dom"/>
</dbReference>
<evidence type="ECO:0000256" key="2">
    <source>
        <dbReference type="ARBA" id="ARBA00022727"/>
    </source>
</evidence>
<dbReference type="Pfam" id="PF05191">
    <property type="entry name" value="ADK_lid"/>
    <property type="match status" value="1"/>
</dbReference>
<feature type="binding site" evidence="6">
    <location>
        <begin position="91"/>
        <end position="94"/>
    </location>
    <ligand>
        <name>AMP</name>
        <dbReference type="ChEBI" id="CHEBI:456215"/>
    </ligand>
</feature>
<dbReference type="OrthoDB" id="9805030at2"/>
<evidence type="ECO:0000256" key="8">
    <source>
        <dbReference type="RuleBase" id="RU003331"/>
    </source>
</evidence>
<feature type="binding site" evidence="6">
    <location>
        <position position="177"/>
    </location>
    <ligand>
        <name>AMP</name>
        <dbReference type="ChEBI" id="CHEBI:456215"/>
    </ligand>
</feature>
<comment type="domain">
    <text evidence="6">Consists of three domains, a large central CORE domain and two small peripheral domains, NMPbind and LID, which undergo movements during catalysis. The LID domain closes over the site of phosphoryl transfer upon ATP binding. Assembling and dissambling the active center during each catalytic cycle provides an effective means to prevent ATP hydrolysis. Some bacteria have evolved a zinc-coordinating structure that stabilizes the LID domain.</text>
</comment>
<comment type="subunit">
    <text evidence="6 8">Monomer.</text>
</comment>
<evidence type="ECO:0000256" key="6">
    <source>
        <dbReference type="HAMAP-Rule" id="MF_00235"/>
    </source>
</evidence>
<keyword evidence="5 6" id="KW-0067">ATP-binding</keyword>
<comment type="function">
    <text evidence="6">Catalyzes the reversible transfer of the terminal phosphate group between ATP and AMP. Plays an important role in cellular energy homeostasis and in adenine nucleotide metabolism.</text>
</comment>
<dbReference type="FunFam" id="3.40.50.300:FF:000106">
    <property type="entry name" value="Adenylate kinase mitochondrial"/>
    <property type="match status" value="1"/>
</dbReference>
<keyword evidence="6" id="KW-0963">Cytoplasm</keyword>
<dbReference type="STRING" id="525904.Tter_0736"/>
<protein>
    <recommendedName>
        <fullName evidence="6 8">Adenylate kinase</fullName>
        <shortName evidence="6">AK</shortName>
        <ecNumber evidence="6 8">2.7.4.3</ecNumber>
    </recommendedName>
    <alternativeName>
        <fullName evidence="6">ATP-AMP transphosphorylase</fullName>
    </alternativeName>
    <alternativeName>
        <fullName evidence="6">ATP:AMP phosphotransferase</fullName>
    </alternativeName>
    <alternativeName>
        <fullName evidence="6">Adenylate monophosphate kinase</fullName>
    </alternativeName>
</protein>
<comment type="subcellular location">
    <subcellularLocation>
        <location evidence="6 8">Cytoplasm</location>
    </subcellularLocation>
</comment>
<feature type="domain" description="Adenylate kinase active site lid" evidence="9">
    <location>
        <begin position="133"/>
        <end position="168"/>
    </location>
</feature>
<feature type="binding site" evidence="6">
    <location>
        <begin position="142"/>
        <end position="143"/>
    </location>
    <ligand>
        <name>ATP</name>
        <dbReference type="ChEBI" id="CHEBI:30616"/>
    </ligand>
</feature>
<feature type="binding site" evidence="6">
    <location>
        <begin position="63"/>
        <end position="65"/>
    </location>
    <ligand>
        <name>AMP</name>
        <dbReference type="ChEBI" id="CHEBI:456215"/>
    </ligand>
</feature>
<feature type="binding site" evidence="6">
    <location>
        <position position="133"/>
    </location>
    <ligand>
        <name>ATP</name>
        <dbReference type="ChEBI" id="CHEBI:30616"/>
    </ligand>
</feature>
<dbReference type="GO" id="GO:0005737">
    <property type="term" value="C:cytoplasm"/>
    <property type="evidence" value="ECO:0007669"/>
    <property type="project" value="UniProtKB-SubCell"/>
</dbReference>
<dbReference type="EMBL" id="CP001825">
    <property type="protein sequence ID" value="ACZ41653.1"/>
    <property type="molecule type" value="Genomic_DNA"/>
</dbReference>
<keyword evidence="11" id="KW-1185">Reference proteome</keyword>
<evidence type="ECO:0000256" key="5">
    <source>
        <dbReference type="ARBA" id="ARBA00022840"/>
    </source>
</evidence>
<evidence type="ECO:0000313" key="10">
    <source>
        <dbReference type="EMBL" id="ACZ41653.1"/>
    </source>
</evidence>
<name>D1CFE7_THET1</name>
<organism evidence="10 11">
    <name type="scientific">Thermobaculum terrenum (strain ATCC BAA-798 / CCMEE 7001 / YNP1)</name>
    <dbReference type="NCBI Taxonomy" id="525904"/>
    <lineage>
        <taxon>Bacteria</taxon>
        <taxon>Bacillati</taxon>
        <taxon>Chloroflexota</taxon>
        <taxon>Chloroflexia</taxon>
        <taxon>Candidatus Thermobaculales</taxon>
        <taxon>Candidatus Thermobaculaceae</taxon>
        <taxon>Thermobaculum</taxon>
    </lineage>
</organism>
<dbReference type="Gene3D" id="3.40.50.300">
    <property type="entry name" value="P-loop containing nucleotide triphosphate hydrolases"/>
    <property type="match status" value="1"/>
</dbReference>
<feature type="binding site" evidence="6">
    <location>
        <position position="42"/>
    </location>
    <ligand>
        <name>AMP</name>
        <dbReference type="ChEBI" id="CHEBI:456215"/>
    </ligand>
</feature>
<dbReference type="GO" id="GO:0044209">
    <property type="term" value="P:AMP salvage"/>
    <property type="evidence" value="ECO:0007669"/>
    <property type="project" value="UniProtKB-UniRule"/>
</dbReference>
<dbReference type="InterPro" id="IPR033690">
    <property type="entry name" value="Adenylat_kinase_CS"/>
</dbReference>
<dbReference type="InterPro" id="IPR027417">
    <property type="entry name" value="P-loop_NTPase"/>
</dbReference>
<dbReference type="NCBIfam" id="NF001381">
    <property type="entry name" value="PRK00279.1-3"/>
    <property type="match status" value="1"/>
</dbReference>
<dbReference type="CDD" id="cd01428">
    <property type="entry name" value="ADK"/>
    <property type="match status" value="1"/>
</dbReference>
<feature type="region of interest" description="NMP" evidence="6">
    <location>
        <begin position="36"/>
        <end position="65"/>
    </location>
</feature>
<evidence type="ECO:0000313" key="11">
    <source>
        <dbReference type="Proteomes" id="UP000000323"/>
    </source>
</evidence>
<keyword evidence="6" id="KW-0479">Metal-binding</keyword>
<accession>D1CFE7</accession>
<keyword evidence="1 6" id="KW-0808">Transferase</keyword>
<feature type="region of interest" description="LID" evidence="6">
    <location>
        <begin position="132"/>
        <end position="169"/>
    </location>
</feature>
<dbReference type="GO" id="GO:0004017">
    <property type="term" value="F:AMP kinase activity"/>
    <property type="evidence" value="ECO:0007669"/>
    <property type="project" value="UniProtKB-UniRule"/>
</dbReference>
<comment type="pathway">
    <text evidence="6">Purine metabolism; AMP biosynthesis via salvage pathway; AMP from ADP: step 1/1.</text>
</comment>
<feature type="binding site" evidence="6">
    <location>
        <position position="159"/>
    </location>
    <ligand>
        <name>Zn(2+)</name>
        <dbReference type="ChEBI" id="CHEBI:29105"/>
        <note>structural</note>
    </ligand>
</feature>
<dbReference type="AlphaFoldDB" id="D1CFE7"/>
<comment type="catalytic activity">
    <reaction evidence="6 8">
        <text>AMP + ATP = 2 ADP</text>
        <dbReference type="Rhea" id="RHEA:12973"/>
        <dbReference type="ChEBI" id="CHEBI:30616"/>
        <dbReference type="ChEBI" id="CHEBI:456215"/>
        <dbReference type="ChEBI" id="CHEBI:456216"/>
        <dbReference type="EC" id="2.7.4.3"/>
    </reaction>
</comment>
<dbReference type="PROSITE" id="PS00113">
    <property type="entry name" value="ADENYLATE_KINASE"/>
    <property type="match status" value="1"/>
</dbReference>
<dbReference type="HAMAP" id="MF_00235">
    <property type="entry name" value="Adenylate_kinase_Adk"/>
    <property type="match status" value="1"/>
</dbReference>
<dbReference type="InterPro" id="IPR000850">
    <property type="entry name" value="Adenylat/UMP-CMP_kin"/>
</dbReference>
<dbReference type="Pfam" id="PF00406">
    <property type="entry name" value="ADK"/>
    <property type="match status" value="1"/>
</dbReference>
<dbReference type="UniPathway" id="UPA00588">
    <property type="reaction ID" value="UER00649"/>
</dbReference>
<dbReference type="GO" id="GO:0005524">
    <property type="term" value="F:ATP binding"/>
    <property type="evidence" value="ECO:0007669"/>
    <property type="project" value="UniProtKB-UniRule"/>
</dbReference>
<feature type="binding site" evidence="6">
    <location>
        <position position="37"/>
    </location>
    <ligand>
        <name>AMP</name>
        <dbReference type="ChEBI" id="CHEBI:456215"/>
    </ligand>
</feature>
<evidence type="ECO:0000256" key="4">
    <source>
        <dbReference type="ARBA" id="ARBA00022777"/>
    </source>
</evidence>
<gene>
    <name evidence="6" type="primary">adk</name>
    <name evidence="10" type="ordered locus">Tter_0736</name>
</gene>
<sequence>MFWGWIVNVILLGPQGSGKGTQAAELETRLGLRHIASGDLLREARELDTPLGRLVKKYYDAGELVPDDVVIELIVQEINKHLNGQGVVLDGFPRNVTQAQALDKALASNGSQIDKVVELVAPLEVVKKRLTGRLICRTCGAVYNLETKPPKVPGKCDLDGGELYQRPDDTPEAIEKRLQVWAKENEGLVNYYQSRGILYKVDANKPVEQVTQDIMTILKRDL</sequence>
<keyword evidence="3 6" id="KW-0547">Nucleotide-binding</keyword>
<dbReference type="EC" id="2.7.4.3" evidence="6 8"/>
<reference evidence="11" key="1">
    <citation type="journal article" date="2010" name="Stand. Genomic Sci.">
        <title>Complete genome sequence of 'Thermobaculum terrenum' type strain (YNP1).</title>
        <authorList>
            <person name="Kiss H."/>
            <person name="Cleland D."/>
            <person name="Lapidus A."/>
            <person name="Lucas S."/>
            <person name="Glavina Del Rio T."/>
            <person name="Nolan M."/>
            <person name="Tice H."/>
            <person name="Han C."/>
            <person name="Goodwin L."/>
            <person name="Pitluck S."/>
            <person name="Liolios K."/>
            <person name="Ivanova N."/>
            <person name="Mavromatis K."/>
            <person name="Ovchinnikova G."/>
            <person name="Pati A."/>
            <person name="Chen A."/>
            <person name="Palaniappan K."/>
            <person name="Land M."/>
            <person name="Hauser L."/>
            <person name="Chang Y."/>
            <person name="Jeffries C."/>
            <person name="Lu M."/>
            <person name="Brettin T."/>
            <person name="Detter J."/>
            <person name="Goker M."/>
            <person name="Tindall B."/>
            <person name="Beck B."/>
            <person name="McDermott T."/>
            <person name="Woyke T."/>
            <person name="Bristow J."/>
            <person name="Eisen J."/>
            <person name="Markowitz V."/>
            <person name="Hugenholtz P."/>
            <person name="Kyrpides N."/>
            <person name="Klenk H."/>
            <person name="Cheng J."/>
        </authorList>
    </citation>
    <scope>NUCLEOTIDE SEQUENCE [LARGE SCALE GENOMIC DNA]</scope>
    <source>
        <strain evidence="11">ATCC BAA-798 / YNP1</strain>
    </source>
</reference>
<dbReference type="InterPro" id="IPR036193">
    <property type="entry name" value="ADK_active_lid_dom_sf"/>
</dbReference>
<feature type="binding site" evidence="6">
    <location>
        <position position="205"/>
    </location>
    <ligand>
        <name>ATP</name>
        <dbReference type="ChEBI" id="CHEBI:30616"/>
    </ligand>
</feature>
<feature type="binding site" evidence="6">
    <location>
        <begin position="16"/>
        <end position="21"/>
    </location>
    <ligand>
        <name>ATP</name>
        <dbReference type="ChEBI" id="CHEBI:30616"/>
    </ligand>
</feature>
<keyword evidence="2 6" id="KW-0545">Nucleotide biosynthesis</keyword>
<feature type="binding site" evidence="6">
    <location>
        <position position="139"/>
    </location>
    <ligand>
        <name>Zn(2+)</name>
        <dbReference type="ChEBI" id="CHEBI:29105"/>
        <note>structural</note>
    </ligand>
</feature>
<comment type="similarity">
    <text evidence="6 7">Belongs to the adenylate kinase family.</text>
</comment>
<proteinExistence type="inferred from homology"/>
<dbReference type="SUPFAM" id="SSF57774">
    <property type="entry name" value="Microbial and mitochondrial ADK, insert 'zinc finger' domain"/>
    <property type="match status" value="1"/>
</dbReference>
<evidence type="ECO:0000259" key="9">
    <source>
        <dbReference type="Pfam" id="PF05191"/>
    </source>
</evidence>
<dbReference type="NCBIfam" id="TIGR01351">
    <property type="entry name" value="adk"/>
    <property type="match status" value="1"/>
</dbReference>
<keyword evidence="6" id="KW-0862">Zinc</keyword>
<dbReference type="PRINTS" id="PR00094">
    <property type="entry name" value="ADENYLTKNASE"/>
</dbReference>
<evidence type="ECO:0000256" key="3">
    <source>
        <dbReference type="ARBA" id="ARBA00022741"/>
    </source>
</evidence>
<dbReference type="PANTHER" id="PTHR23359">
    <property type="entry name" value="NUCLEOTIDE KINASE"/>
    <property type="match status" value="1"/>
</dbReference>